<dbReference type="AlphaFoldDB" id="A0AA95NB05"/>
<dbReference type="GO" id="GO:0005737">
    <property type="term" value="C:cytoplasm"/>
    <property type="evidence" value="ECO:0007669"/>
    <property type="project" value="TreeGrafter"/>
</dbReference>
<organism evidence="3 4">
    <name type="scientific">Paucibacter sediminis</name>
    <dbReference type="NCBI Taxonomy" id="3019553"/>
    <lineage>
        <taxon>Bacteria</taxon>
        <taxon>Pseudomonadati</taxon>
        <taxon>Pseudomonadota</taxon>
        <taxon>Betaproteobacteria</taxon>
        <taxon>Burkholderiales</taxon>
        <taxon>Sphaerotilaceae</taxon>
        <taxon>Roseateles</taxon>
    </lineage>
</organism>
<proteinExistence type="predicted"/>
<dbReference type="PANTHER" id="PTHR43968">
    <property type="match status" value="1"/>
</dbReference>
<dbReference type="InterPro" id="IPR010987">
    <property type="entry name" value="Glutathione-S-Trfase_C-like"/>
</dbReference>
<gene>
    <name evidence="3" type="ORF">PFX98_23980</name>
</gene>
<accession>A0AA95NB05</accession>
<dbReference type="SUPFAM" id="SSF47616">
    <property type="entry name" value="GST C-terminal domain-like"/>
    <property type="match status" value="1"/>
</dbReference>
<dbReference type="Proteomes" id="UP001177769">
    <property type="component" value="Chromosome"/>
</dbReference>
<dbReference type="InterPro" id="IPR036282">
    <property type="entry name" value="Glutathione-S-Trfase_C_sf"/>
</dbReference>
<dbReference type="CDD" id="cd00570">
    <property type="entry name" value="GST_N_family"/>
    <property type="match status" value="1"/>
</dbReference>
<reference evidence="3" key="1">
    <citation type="submission" date="2023-01" db="EMBL/GenBank/DDBJ databases">
        <title>Whole genome sequence of Paucibacter sp. S2-9 isolated from pond sediment.</title>
        <authorList>
            <person name="Jung J.Y."/>
        </authorList>
    </citation>
    <scope>NUCLEOTIDE SEQUENCE</scope>
    <source>
        <strain evidence="3">S2-9</strain>
    </source>
</reference>
<feature type="domain" description="GST N-terminal" evidence="1">
    <location>
        <begin position="2"/>
        <end position="81"/>
    </location>
</feature>
<dbReference type="PROSITE" id="PS50404">
    <property type="entry name" value="GST_NTER"/>
    <property type="match status" value="1"/>
</dbReference>
<dbReference type="EMBL" id="CP116346">
    <property type="protein sequence ID" value="WIT11895.1"/>
    <property type="molecule type" value="Genomic_DNA"/>
</dbReference>
<dbReference type="RefSeq" id="WP_285232981.1">
    <property type="nucleotide sequence ID" value="NZ_CP116346.1"/>
</dbReference>
<evidence type="ECO:0000259" key="2">
    <source>
        <dbReference type="PROSITE" id="PS50405"/>
    </source>
</evidence>
<dbReference type="InterPro" id="IPR050983">
    <property type="entry name" value="GST_Omega/HSP26"/>
</dbReference>
<dbReference type="Pfam" id="PF13417">
    <property type="entry name" value="GST_N_3"/>
    <property type="match status" value="1"/>
</dbReference>
<evidence type="ECO:0000313" key="4">
    <source>
        <dbReference type="Proteomes" id="UP001177769"/>
    </source>
</evidence>
<dbReference type="InterPro" id="IPR004045">
    <property type="entry name" value="Glutathione_S-Trfase_N"/>
</dbReference>
<evidence type="ECO:0000313" key="3">
    <source>
        <dbReference type="EMBL" id="WIT11895.1"/>
    </source>
</evidence>
<keyword evidence="4" id="KW-1185">Reference proteome</keyword>
<dbReference type="SUPFAM" id="SSF52833">
    <property type="entry name" value="Thioredoxin-like"/>
    <property type="match status" value="1"/>
</dbReference>
<evidence type="ECO:0000259" key="1">
    <source>
        <dbReference type="PROSITE" id="PS50404"/>
    </source>
</evidence>
<dbReference type="PANTHER" id="PTHR43968:SF6">
    <property type="entry name" value="GLUTATHIONE S-TRANSFERASE OMEGA"/>
    <property type="match status" value="1"/>
</dbReference>
<protein>
    <submittedName>
        <fullName evidence="3">Glutathione S-transferase family protein</fullName>
    </submittedName>
</protein>
<name>A0AA95NB05_9BURK</name>
<sequence>MSELILHHYAGSPFSEKMRLVLGYKGLAWQSVTVPVMLPKPDVVALTGGYRRTPFLQIGADIYCDSALMCQVIEARHPAPTLYPVAAAGMAPLLAQWADSDLFWAAIPYTMQPAGAAAIFAGAPPEFLQAFAADRAAMTAGMKRPSARDAAAALQSYLGWLESLLLKDGRAFLLGAEPSVADFSVAQSVWYIRRAPPVDAILAPYAALADWFKRVAAFGHGQAQRLDSEAALAIAREAGRHEAVTVQPEQGFSAGAPVQVSATDYASDPVQGRLVGLNHERITIERSDARAGLLHVHFPRIGYALRKDEDQAS</sequence>
<feature type="domain" description="GST C-terminal" evidence="2">
    <location>
        <begin position="93"/>
        <end position="234"/>
    </location>
</feature>
<dbReference type="PROSITE" id="PS50405">
    <property type="entry name" value="GST_CTER"/>
    <property type="match status" value="1"/>
</dbReference>
<dbReference type="InterPro" id="IPR036249">
    <property type="entry name" value="Thioredoxin-like_sf"/>
</dbReference>
<dbReference type="Pfam" id="PF13410">
    <property type="entry name" value="GST_C_2"/>
    <property type="match status" value="1"/>
</dbReference>
<dbReference type="Gene3D" id="3.40.30.110">
    <property type="match status" value="2"/>
</dbReference>
<dbReference type="KEGG" id="pais:PFX98_23980"/>
<dbReference type="CDD" id="cd00299">
    <property type="entry name" value="GST_C_family"/>
    <property type="match status" value="1"/>
</dbReference>